<dbReference type="EC" id="1.8.3.2" evidence="10"/>
<feature type="domain" description="ERV/ALR sulfhydryl oxidase" evidence="12">
    <location>
        <begin position="413"/>
        <end position="518"/>
    </location>
</feature>
<evidence type="ECO:0000313" key="15">
    <source>
        <dbReference type="Proteomes" id="UP001153636"/>
    </source>
</evidence>
<keyword evidence="8" id="KW-0325">Glycoprotein</keyword>
<keyword evidence="6 10" id="KW-0560">Oxidoreductase</keyword>
<evidence type="ECO:0000256" key="10">
    <source>
        <dbReference type="RuleBase" id="RU371123"/>
    </source>
</evidence>
<dbReference type="FunFam" id="1.20.120.1960:FF:000001">
    <property type="entry name" value="Sulfhydryl oxidase"/>
    <property type="match status" value="1"/>
</dbReference>
<dbReference type="SUPFAM" id="SSF52833">
    <property type="entry name" value="Thioredoxin-like"/>
    <property type="match status" value="1"/>
</dbReference>
<organism evidence="14 15">
    <name type="scientific">Psylliodes chrysocephalus</name>
    <dbReference type="NCBI Taxonomy" id="3402493"/>
    <lineage>
        <taxon>Eukaryota</taxon>
        <taxon>Metazoa</taxon>
        <taxon>Ecdysozoa</taxon>
        <taxon>Arthropoda</taxon>
        <taxon>Hexapoda</taxon>
        <taxon>Insecta</taxon>
        <taxon>Pterygota</taxon>
        <taxon>Neoptera</taxon>
        <taxon>Endopterygota</taxon>
        <taxon>Coleoptera</taxon>
        <taxon>Polyphaga</taxon>
        <taxon>Cucujiformia</taxon>
        <taxon>Chrysomeloidea</taxon>
        <taxon>Chrysomelidae</taxon>
        <taxon>Galerucinae</taxon>
        <taxon>Alticini</taxon>
        <taxon>Psylliodes</taxon>
    </lineage>
</organism>
<evidence type="ECO:0000256" key="2">
    <source>
        <dbReference type="ARBA" id="ARBA00006041"/>
    </source>
</evidence>
<dbReference type="Pfam" id="PF04777">
    <property type="entry name" value="Evr1_Alr"/>
    <property type="match status" value="1"/>
</dbReference>
<dbReference type="GO" id="GO:0003756">
    <property type="term" value="F:protein disulfide isomerase activity"/>
    <property type="evidence" value="ECO:0007669"/>
    <property type="project" value="TreeGrafter"/>
</dbReference>
<dbReference type="InterPro" id="IPR017905">
    <property type="entry name" value="ERV/ALR_sulphydryl_oxidase"/>
</dbReference>
<dbReference type="PANTHER" id="PTHR22897">
    <property type="entry name" value="QUIESCIN Q6-RELATED SULFHYDRYL OXIDASE"/>
    <property type="match status" value="1"/>
</dbReference>
<dbReference type="InterPro" id="IPR040986">
    <property type="entry name" value="QSOX_FAD-bd_dom"/>
</dbReference>
<evidence type="ECO:0000256" key="6">
    <source>
        <dbReference type="ARBA" id="ARBA00023002"/>
    </source>
</evidence>
<protein>
    <recommendedName>
        <fullName evidence="10">Sulfhydryl oxidase</fullName>
        <ecNumber evidence="10">1.8.3.2</ecNumber>
    </recommendedName>
</protein>
<comment type="catalytic activity">
    <reaction evidence="9 10">
        <text>2 R'C(R)SH + O2 = R'C(R)S-S(R)CR' + H2O2</text>
        <dbReference type="Rhea" id="RHEA:17357"/>
        <dbReference type="ChEBI" id="CHEBI:15379"/>
        <dbReference type="ChEBI" id="CHEBI:16240"/>
        <dbReference type="ChEBI" id="CHEBI:16520"/>
        <dbReference type="ChEBI" id="CHEBI:17412"/>
        <dbReference type="EC" id="1.8.3.2"/>
    </reaction>
</comment>
<evidence type="ECO:0000256" key="1">
    <source>
        <dbReference type="ARBA" id="ARBA00001974"/>
    </source>
</evidence>
<dbReference type="Gene3D" id="1.20.120.1960">
    <property type="entry name" value="QSOX sulfhydryl oxidase domain"/>
    <property type="match status" value="1"/>
</dbReference>
<dbReference type="PROSITE" id="PS51352">
    <property type="entry name" value="THIOREDOXIN_2"/>
    <property type="match status" value="1"/>
</dbReference>
<accession>A0A9P0CI35</accession>
<feature type="domain" description="Thioredoxin" evidence="13">
    <location>
        <begin position="13"/>
        <end position="170"/>
    </location>
</feature>
<evidence type="ECO:0000256" key="4">
    <source>
        <dbReference type="ARBA" id="ARBA00022729"/>
    </source>
</evidence>
<evidence type="ECO:0000259" key="12">
    <source>
        <dbReference type="PROSITE" id="PS51324"/>
    </source>
</evidence>
<dbReference type="GO" id="GO:0006457">
    <property type="term" value="P:protein folding"/>
    <property type="evidence" value="ECO:0007669"/>
    <property type="project" value="TreeGrafter"/>
</dbReference>
<dbReference type="InterPro" id="IPR013766">
    <property type="entry name" value="Thioredoxin_domain"/>
</dbReference>
<evidence type="ECO:0000256" key="8">
    <source>
        <dbReference type="ARBA" id="ARBA00023180"/>
    </source>
</evidence>
<dbReference type="OrthoDB" id="59470at2759"/>
<dbReference type="Gene3D" id="3.40.30.10">
    <property type="entry name" value="Glutaredoxin"/>
    <property type="match status" value="2"/>
</dbReference>
<feature type="chain" id="PRO_5040497252" description="Sulfhydryl oxidase" evidence="11">
    <location>
        <begin position="26"/>
        <end position="608"/>
    </location>
</feature>
<dbReference type="SUPFAM" id="SSF69000">
    <property type="entry name" value="FAD-dependent thiol oxidase"/>
    <property type="match status" value="1"/>
</dbReference>
<proteinExistence type="inferred from homology"/>
<dbReference type="AlphaFoldDB" id="A0A9P0CI35"/>
<evidence type="ECO:0000259" key="13">
    <source>
        <dbReference type="PROSITE" id="PS51352"/>
    </source>
</evidence>
<reference evidence="14" key="1">
    <citation type="submission" date="2022-01" db="EMBL/GenBank/DDBJ databases">
        <authorList>
            <person name="King R."/>
        </authorList>
    </citation>
    <scope>NUCLEOTIDE SEQUENCE</scope>
</reference>
<feature type="signal peptide" evidence="11">
    <location>
        <begin position="1"/>
        <end position="25"/>
    </location>
</feature>
<keyword evidence="15" id="KW-1185">Reference proteome</keyword>
<dbReference type="Proteomes" id="UP001153636">
    <property type="component" value="Chromosome 1"/>
</dbReference>
<dbReference type="GO" id="GO:0000139">
    <property type="term" value="C:Golgi membrane"/>
    <property type="evidence" value="ECO:0007669"/>
    <property type="project" value="TreeGrafter"/>
</dbReference>
<dbReference type="InterPro" id="IPR039798">
    <property type="entry name" value="Sulfhydryl_oxidase"/>
</dbReference>
<dbReference type="EMBL" id="OV651813">
    <property type="protein sequence ID" value="CAH1099062.1"/>
    <property type="molecule type" value="Genomic_DNA"/>
</dbReference>
<dbReference type="InterPro" id="IPR042568">
    <property type="entry name" value="QSOX_FAD-bd_sf"/>
</dbReference>
<evidence type="ECO:0000313" key="14">
    <source>
        <dbReference type="EMBL" id="CAH1099062.1"/>
    </source>
</evidence>
<comment type="cofactor">
    <cofactor evidence="1 10">
        <name>FAD</name>
        <dbReference type="ChEBI" id="CHEBI:57692"/>
    </cofactor>
</comment>
<sequence>MRIMFENNLKLSLAVLLVFIHFSSSAVLNYYRVNTEPGLYSPHDDVHILTIDNFNTSIYGSKKAWMVEFYSNWCGYCQRAAPKYKAFASDIRGWSDLVVPAALDCANEKNGPVCEYFGITRYPTFRFIHEGYVEDQNNTGLPILADSHTNYSEHRKNLVDILRLEQAEGRGKMLPNMQPFNNSDVSKIFDKKQKLGFLIVQEPSDPIGPSIILDFHKVKEAVIRYVYDNDTSISTDTVPALFQVDTSGKLDPLKVNVADRIGIRNVIRDILLAKDIEVPYEVLRNVSVSEIESRPVTLTKEETELREKIKENGDVVYQLDLENALRYSLRREIAGNSEITGEKLDALRKYIDVLYKYFPFGSKGKCLLKQLRHYVNSTDKANGTDIAHKVKETEEQNTDIFLGPPQWLGCRGSTPTKRGYPCGLWKLFHYMTVNAAFDPKTTKDSNPRIILEAMHGYIKHFFGCEDCSMHFQQMAEKRELFKVMSWEESVLWLWRAHNEVNKRLAGDATEDPVYPKVQFPTKERCPQCWKNADNPDEVEILNYLKQMYSKENINYFGANDPQVSNLNMPDIDASSQQKLTSNGLRTIDTNLTIALCGFMISVMFMKYG</sequence>
<keyword evidence="3 10" id="KW-0285">Flavoprotein</keyword>
<evidence type="ECO:0000256" key="5">
    <source>
        <dbReference type="ARBA" id="ARBA00022827"/>
    </source>
</evidence>
<comment type="similarity">
    <text evidence="2">Belongs to the quiescin-sulfhydryl oxidase (QSOX) family.</text>
</comment>
<dbReference type="InterPro" id="IPR036249">
    <property type="entry name" value="Thioredoxin-like_sf"/>
</dbReference>
<keyword evidence="4 11" id="KW-0732">Signal</keyword>
<dbReference type="Gene3D" id="1.20.120.310">
    <property type="entry name" value="ERV/ALR sulfhydryl oxidase domain"/>
    <property type="match status" value="1"/>
</dbReference>
<name>A0A9P0CI35_9CUCU</name>
<dbReference type="FunFam" id="1.20.120.310:FF:000001">
    <property type="entry name" value="Sulfhydryl oxidase"/>
    <property type="match status" value="1"/>
</dbReference>
<evidence type="ECO:0000256" key="7">
    <source>
        <dbReference type="ARBA" id="ARBA00023157"/>
    </source>
</evidence>
<evidence type="ECO:0000256" key="3">
    <source>
        <dbReference type="ARBA" id="ARBA00022630"/>
    </source>
</evidence>
<evidence type="ECO:0000256" key="9">
    <source>
        <dbReference type="ARBA" id="ARBA00048864"/>
    </source>
</evidence>
<dbReference type="Pfam" id="PF00085">
    <property type="entry name" value="Thioredoxin"/>
    <property type="match status" value="1"/>
</dbReference>
<dbReference type="GO" id="GO:0016971">
    <property type="term" value="F:flavin-dependent sulfhydryl oxidase activity"/>
    <property type="evidence" value="ECO:0007669"/>
    <property type="project" value="InterPro"/>
</dbReference>
<gene>
    <name evidence="14" type="ORF">PSYICH_LOCUS12</name>
</gene>
<dbReference type="PROSITE" id="PS51324">
    <property type="entry name" value="ERV_ALR"/>
    <property type="match status" value="1"/>
</dbReference>
<keyword evidence="5 10" id="KW-0274">FAD</keyword>
<evidence type="ECO:0000256" key="11">
    <source>
        <dbReference type="SAM" id="SignalP"/>
    </source>
</evidence>
<dbReference type="GO" id="GO:0005615">
    <property type="term" value="C:extracellular space"/>
    <property type="evidence" value="ECO:0007669"/>
    <property type="project" value="TreeGrafter"/>
</dbReference>
<dbReference type="Pfam" id="PF18371">
    <property type="entry name" value="FAD_SOX"/>
    <property type="match status" value="1"/>
</dbReference>
<keyword evidence="7" id="KW-1015">Disulfide bond</keyword>
<dbReference type="PANTHER" id="PTHR22897:SF8">
    <property type="entry name" value="SULFHYDRYL OXIDASE"/>
    <property type="match status" value="1"/>
</dbReference>
<dbReference type="InterPro" id="IPR036774">
    <property type="entry name" value="ERV/ALR_sulphydryl_oxid_sf"/>
</dbReference>